<dbReference type="EMBL" id="MU004236">
    <property type="protein sequence ID" value="KAF2668682.1"/>
    <property type="molecule type" value="Genomic_DNA"/>
</dbReference>
<name>A0A6A6U925_9PEZI</name>
<dbReference type="InterPro" id="IPR056808">
    <property type="entry name" value="HTH_AAA"/>
</dbReference>
<feature type="region of interest" description="Disordered" evidence="1">
    <location>
        <begin position="44"/>
        <end position="68"/>
    </location>
</feature>
<dbReference type="InterPro" id="IPR027417">
    <property type="entry name" value="P-loop_NTPase"/>
</dbReference>
<dbReference type="InterPro" id="IPR041664">
    <property type="entry name" value="AAA_16"/>
</dbReference>
<accession>A0A6A6U925</accession>
<keyword evidence="2" id="KW-1133">Transmembrane helix</keyword>
<dbReference type="OrthoDB" id="511599at2759"/>
<dbReference type="SUPFAM" id="SSF52540">
    <property type="entry name" value="P-loop containing nucleoside triphosphate hydrolases"/>
    <property type="match status" value="1"/>
</dbReference>
<protein>
    <recommendedName>
        <fullName evidence="7">Orc1-like AAA ATPase domain-containing protein</fullName>
    </recommendedName>
</protein>
<keyword evidence="2" id="KW-0472">Membrane</keyword>
<sequence>MVVVRSGILRLYHFRPKPILFSSQWLLQHQIPVQRFSVISKTYLQGPTQPSPDPNPLPVDNELPPDSTSIPKGAWKGTAFKMAESALTTLASITILGLIGYSYTLYYKRMVLAKMENAFTPGDPVLDLAYSRGASPDGESASDHQHWVQRPEQSVIDAIIAGRLQEHYYLLIGEKGVGKSSMLIDAMRKIDGEGVAMFEAHADLEIFRVRLGKSLDFEYHEDNIGSLFSIRGPRDASAILDIERAFNKLEKVALKRRKAVGRPLILIINSVHLLRDDEDGRDLIELIQQRAEQWAASNLVTVVMNSDDYWVYERLKNYATRLKVLPVLDLTKDAALSALKSYRLRYFNENTSKSMLEEVYSRVGGRVSFLSRVAKEKNMLQVCQYIEEAEKTWFLNKCWILGSEMDDDVMDQQKFASAAMVLAKALVEQEAEQHLDHQSDDEQDTDSTGVITKSVKDSKGNYVLPSLPLHKAREVMTRADFIQAYDHDNIFTISADGRVRADSVPMMTAFRSVCNEPGFAKFLEDTLDRISDIESLGRTRELTIKDLWKGGKYKLMVATGKGYPSHSIEMETLPGKDDDEDEDD</sequence>
<feature type="domain" description="AAA protein C-terminal winged helix" evidence="4">
    <location>
        <begin position="396"/>
        <end position="534"/>
    </location>
</feature>
<dbReference type="Pfam" id="PF13191">
    <property type="entry name" value="AAA_16"/>
    <property type="match status" value="1"/>
</dbReference>
<keyword evidence="2" id="KW-0812">Transmembrane</keyword>
<proteinExistence type="predicted"/>
<evidence type="ECO:0000256" key="1">
    <source>
        <dbReference type="SAM" id="MobiDB-lite"/>
    </source>
</evidence>
<evidence type="ECO:0000313" key="5">
    <source>
        <dbReference type="EMBL" id="KAF2668682.1"/>
    </source>
</evidence>
<evidence type="ECO:0008006" key="7">
    <source>
        <dbReference type="Google" id="ProtNLM"/>
    </source>
</evidence>
<organism evidence="5 6">
    <name type="scientific">Microthyrium microscopicum</name>
    <dbReference type="NCBI Taxonomy" id="703497"/>
    <lineage>
        <taxon>Eukaryota</taxon>
        <taxon>Fungi</taxon>
        <taxon>Dikarya</taxon>
        <taxon>Ascomycota</taxon>
        <taxon>Pezizomycotina</taxon>
        <taxon>Dothideomycetes</taxon>
        <taxon>Dothideomycetes incertae sedis</taxon>
        <taxon>Microthyriales</taxon>
        <taxon>Microthyriaceae</taxon>
        <taxon>Microthyrium</taxon>
    </lineage>
</organism>
<feature type="domain" description="Orc1-like AAA ATPase" evidence="3">
    <location>
        <begin position="157"/>
        <end position="301"/>
    </location>
</feature>
<gene>
    <name evidence="5" type="ORF">BT63DRAFT_282984</name>
</gene>
<evidence type="ECO:0000256" key="2">
    <source>
        <dbReference type="SAM" id="Phobius"/>
    </source>
</evidence>
<dbReference type="PANTHER" id="PTHR36168:SF1">
    <property type="entry name" value="ORC1-LIKE AAA ATPASE DOMAIN-CONTAINING PROTEIN"/>
    <property type="match status" value="1"/>
</dbReference>
<keyword evidence="6" id="KW-1185">Reference proteome</keyword>
<evidence type="ECO:0000313" key="6">
    <source>
        <dbReference type="Proteomes" id="UP000799302"/>
    </source>
</evidence>
<evidence type="ECO:0000259" key="3">
    <source>
        <dbReference type="Pfam" id="PF13191"/>
    </source>
</evidence>
<dbReference type="Pfam" id="PF24913">
    <property type="entry name" value="WHD_AAA_fung"/>
    <property type="match status" value="1"/>
</dbReference>
<reference evidence="5" key="1">
    <citation type="journal article" date="2020" name="Stud. Mycol.">
        <title>101 Dothideomycetes genomes: a test case for predicting lifestyles and emergence of pathogens.</title>
        <authorList>
            <person name="Haridas S."/>
            <person name="Albert R."/>
            <person name="Binder M."/>
            <person name="Bloem J."/>
            <person name="Labutti K."/>
            <person name="Salamov A."/>
            <person name="Andreopoulos B."/>
            <person name="Baker S."/>
            <person name="Barry K."/>
            <person name="Bills G."/>
            <person name="Bluhm B."/>
            <person name="Cannon C."/>
            <person name="Castanera R."/>
            <person name="Culley D."/>
            <person name="Daum C."/>
            <person name="Ezra D."/>
            <person name="Gonzalez J."/>
            <person name="Henrissat B."/>
            <person name="Kuo A."/>
            <person name="Liang C."/>
            <person name="Lipzen A."/>
            <person name="Lutzoni F."/>
            <person name="Magnuson J."/>
            <person name="Mondo S."/>
            <person name="Nolan M."/>
            <person name="Ohm R."/>
            <person name="Pangilinan J."/>
            <person name="Park H.-J."/>
            <person name="Ramirez L."/>
            <person name="Alfaro M."/>
            <person name="Sun H."/>
            <person name="Tritt A."/>
            <person name="Yoshinaga Y."/>
            <person name="Zwiers L.-H."/>
            <person name="Turgeon B."/>
            <person name="Goodwin S."/>
            <person name="Spatafora J."/>
            <person name="Crous P."/>
            <person name="Grigoriev I."/>
        </authorList>
    </citation>
    <scope>NUCLEOTIDE SEQUENCE</scope>
    <source>
        <strain evidence="5">CBS 115976</strain>
    </source>
</reference>
<dbReference type="Proteomes" id="UP000799302">
    <property type="component" value="Unassembled WGS sequence"/>
</dbReference>
<evidence type="ECO:0000259" key="4">
    <source>
        <dbReference type="Pfam" id="PF24913"/>
    </source>
</evidence>
<dbReference type="AlphaFoldDB" id="A0A6A6U925"/>
<feature type="transmembrane region" description="Helical" evidence="2">
    <location>
        <begin position="86"/>
        <end position="106"/>
    </location>
</feature>
<dbReference type="PANTHER" id="PTHR36168">
    <property type="entry name" value="CHROMOSOME 1, WHOLE GENOME SHOTGUN SEQUENCE"/>
    <property type="match status" value="1"/>
</dbReference>